<dbReference type="FunFam" id="3.40.1390.30:FF:000001">
    <property type="entry name" value="GTP cyclohydrolase 1 type 2"/>
    <property type="match status" value="1"/>
</dbReference>
<dbReference type="GO" id="GO:0005737">
    <property type="term" value="C:cytoplasm"/>
    <property type="evidence" value="ECO:0007669"/>
    <property type="project" value="TreeGrafter"/>
</dbReference>
<evidence type="ECO:0000256" key="1">
    <source>
        <dbReference type="ARBA" id="ARBA00006964"/>
    </source>
</evidence>
<sequence length="253" mass="26810">MQLVDFVDRLDSTLRTDAYADIDASANGLQVGPPDRSIETVAFAVDAATATIEAAIEVDADVLVTHHGISWGGIERVTGREYNLVEQLIRNDIALYVSHLPLDGHQEIGNAAGIADALSLVDREPFGALGPEHIGQKGVFGTPQSPDAIATTLDAFERSKPTHVLAFGPDELTDVAIVTGSGTDWFAEASNTGVDALITGEGKQKVYHEAREAGVSVFLAGHYATETFGVRSVQALASQWGLTTEYISHPTGL</sequence>
<feature type="binding site" evidence="3">
    <location>
        <position position="66"/>
    </location>
    <ligand>
        <name>a divalent metal cation</name>
        <dbReference type="ChEBI" id="CHEBI:60240"/>
        <label>1</label>
    </ligand>
</feature>
<gene>
    <name evidence="4" type="ORF">AArcSt2_06745</name>
</gene>
<accession>A0AAE3K840</accession>
<proteinExistence type="inferred from homology"/>
<keyword evidence="2 3" id="KW-0479">Metal-binding</keyword>
<dbReference type="EMBL" id="JAKRVX010000002">
    <property type="protein sequence ID" value="MCL9816641.1"/>
    <property type="molecule type" value="Genomic_DNA"/>
</dbReference>
<dbReference type="PANTHER" id="PTHR13799:SF14">
    <property type="entry name" value="GTP CYCLOHYDROLASE 1 TYPE 2 HOMOLOG"/>
    <property type="match status" value="1"/>
</dbReference>
<dbReference type="Gene3D" id="3.40.1390.30">
    <property type="entry name" value="NIF3 (NGG1p interacting factor 3)-like"/>
    <property type="match status" value="2"/>
</dbReference>
<keyword evidence="5" id="KW-1185">Reference proteome</keyword>
<dbReference type="InterPro" id="IPR002678">
    <property type="entry name" value="DUF34/NIF3"/>
</dbReference>
<dbReference type="NCBIfam" id="TIGR00486">
    <property type="entry name" value="YbgI_SA1388"/>
    <property type="match status" value="1"/>
</dbReference>
<dbReference type="InterPro" id="IPR036069">
    <property type="entry name" value="DUF34/NIF3_sf"/>
</dbReference>
<evidence type="ECO:0000256" key="2">
    <source>
        <dbReference type="ARBA" id="ARBA00022723"/>
    </source>
</evidence>
<comment type="similarity">
    <text evidence="1">Belongs to the GTP cyclohydrolase I type 2/NIF3 family.</text>
</comment>
<dbReference type="Pfam" id="PF01784">
    <property type="entry name" value="DUF34_NIF3"/>
    <property type="match status" value="1"/>
</dbReference>
<dbReference type="RefSeq" id="WP_250583513.1">
    <property type="nucleotide sequence ID" value="NZ_JAKRVX010000002.1"/>
</dbReference>
<dbReference type="AlphaFoldDB" id="A0AAE3K840"/>
<protein>
    <submittedName>
        <fullName evidence="4">Nif3-like dinuclear metal center hexameric protein</fullName>
    </submittedName>
</protein>
<dbReference type="GO" id="GO:0046872">
    <property type="term" value="F:metal ion binding"/>
    <property type="evidence" value="ECO:0007669"/>
    <property type="project" value="UniProtKB-KW"/>
</dbReference>
<evidence type="ECO:0000256" key="3">
    <source>
        <dbReference type="PIRSR" id="PIRSR602678-1"/>
    </source>
</evidence>
<feature type="binding site" evidence="3">
    <location>
        <position position="222"/>
    </location>
    <ligand>
        <name>a divalent metal cation</name>
        <dbReference type="ChEBI" id="CHEBI:60240"/>
        <label>1</label>
    </ligand>
</feature>
<reference evidence="4" key="2">
    <citation type="submission" date="2022-02" db="EMBL/GenBank/DDBJ databases">
        <authorList>
            <person name="Elcheninov A.G."/>
            <person name="Sorokin D.Y."/>
            <person name="Kublanov I.V."/>
        </authorList>
    </citation>
    <scope>NUCLEOTIDE SEQUENCE</scope>
    <source>
        <strain evidence="4">AArc-St2</strain>
    </source>
</reference>
<name>A0AAE3K840_9EURY</name>
<feature type="binding site" evidence="3">
    <location>
        <position position="103"/>
    </location>
    <ligand>
        <name>a divalent metal cation</name>
        <dbReference type="ChEBI" id="CHEBI:60240"/>
        <label>1</label>
    </ligand>
</feature>
<dbReference type="PANTHER" id="PTHR13799">
    <property type="entry name" value="NGG1 INTERACTING FACTOR 3"/>
    <property type="match status" value="1"/>
</dbReference>
<evidence type="ECO:0000313" key="5">
    <source>
        <dbReference type="Proteomes" id="UP001203207"/>
    </source>
</evidence>
<feature type="binding site" evidence="3">
    <location>
        <position position="67"/>
    </location>
    <ligand>
        <name>a divalent metal cation</name>
        <dbReference type="ChEBI" id="CHEBI:60240"/>
        <label>1</label>
    </ligand>
</feature>
<reference evidence="4" key="1">
    <citation type="journal article" date="2022" name="Syst. Appl. Microbiol.">
        <title>Natronocalculus amylovorans gen. nov., sp. nov., and Natranaeroarchaeum aerophilus sp. nov., dominant culturable amylolytic natronoarchaea from hypersaline soda lakes in southwestern Siberia.</title>
        <authorList>
            <person name="Sorokin D.Y."/>
            <person name="Elcheninov A.G."/>
            <person name="Khizhniak T.V."/>
            <person name="Koenen M."/>
            <person name="Bale N.J."/>
            <person name="Damste J.S.S."/>
            <person name="Kublanov I.V."/>
        </authorList>
    </citation>
    <scope>NUCLEOTIDE SEQUENCE</scope>
    <source>
        <strain evidence="4">AArc-St2</strain>
    </source>
</reference>
<comment type="caution">
    <text evidence="4">The sequence shown here is derived from an EMBL/GenBank/DDBJ whole genome shotgun (WGS) entry which is preliminary data.</text>
</comment>
<dbReference type="SUPFAM" id="SSF102705">
    <property type="entry name" value="NIF3 (NGG1p interacting factor 3)-like"/>
    <property type="match status" value="1"/>
</dbReference>
<feature type="binding site" evidence="3">
    <location>
        <position position="226"/>
    </location>
    <ligand>
        <name>a divalent metal cation</name>
        <dbReference type="ChEBI" id="CHEBI:60240"/>
        <label>1</label>
    </ligand>
</feature>
<organism evidence="4 5">
    <name type="scientific">Natronocalculus amylovorans</name>
    <dbReference type="NCBI Taxonomy" id="2917812"/>
    <lineage>
        <taxon>Archaea</taxon>
        <taxon>Methanobacteriati</taxon>
        <taxon>Methanobacteriota</taxon>
        <taxon>Stenosarchaea group</taxon>
        <taxon>Halobacteria</taxon>
        <taxon>Halobacteriales</taxon>
        <taxon>Haloferacaceae</taxon>
        <taxon>Natronocalculus</taxon>
    </lineage>
</organism>
<evidence type="ECO:0000313" key="4">
    <source>
        <dbReference type="EMBL" id="MCL9816641.1"/>
    </source>
</evidence>
<dbReference type="Proteomes" id="UP001203207">
    <property type="component" value="Unassembled WGS sequence"/>
</dbReference>